<dbReference type="OrthoDB" id="9816034at2"/>
<dbReference type="SMART" id="SM00052">
    <property type="entry name" value="EAL"/>
    <property type="match status" value="1"/>
</dbReference>
<feature type="domain" description="PAS" evidence="3">
    <location>
        <begin position="141"/>
        <end position="214"/>
    </location>
</feature>
<evidence type="ECO:0000256" key="1">
    <source>
        <dbReference type="PROSITE-ProRule" id="PRU00169"/>
    </source>
</evidence>
<dbReference type="PANTHER" id="PTHR44757">
    <property type="entry name" value="DIGUANYLATE CYCLASE DGCP"/>
    <property type="match status" value="1"/>
</dbReference>
<dbReference type="Pfam" id="PF00990">
    <property type="entry name" value="GGDEF"/>
    <property type="match status" value="1"/>
</dbReference>
<dbReference type="SUPFAM" id="SSF52172">
    <property type="entry name" value="CheY-like"/>
    <property type="match status" value="1"/>
</dbReference>
<dbReference type="InterPro" id="IPR013767">
    <property type="entry name" value="PAS_fold"/>
</dbReference>
<dbReference type="PROSITE" id="PS50883">
    <property type="entry name" value="EAL"/>
    <property type="match status" value="1"/>
</dbReference>
<dbReference type="InterPro" id="IPR043128">
    <property type="entry name" value="Rev_trsase/Diguanyl_cyclase"/>
</dbReference>
<dbReference type="SMART" id="SM00448">
    <property type="entry name" value="REC"/>
    <property type="match status" value="1"/>
</dbReference>
<keyword evidence="8" id="KW-1185">Reference proteome</keyword>
<dbReference type="CDD" id="cd01949">
    <property type="entry name" value="GGDEF"/>
    <property type="match status" value="1"/>
</dbReference>
<feature type="domain" description="GGDEF" evidence="6">
    <location>
        <begin position="303"/>
        <end position="436"/>
    </location>
</feature>
<evidence type="ECO:0000259" key="4">
    <source>
        <dbReference type="PROSITE" id="PS50113"/>
    </source>
</evidence>
<dbReference type="EMBL" id="SWCO01000002">
    <property type="protein sequence ID" value="TKB04148.1"/>
    <property type="molecule type" value="Genomic_DNA"/>
</dbReference>
<dbReference type="CDD" id="cd01948">
    <property type="entry name" value="EAL"/>
    <property type="match status" value="1"/>
</dbReference>
<protein>
    <submittedName>
        <fullName evidence="7">EAL domain-containing protein</fullName>
    </submittedName>
</protein>
<dbReference type="Gene3D" id="3.30.450.20">
    <property type="entry name" value="PAS domain"/>
    <property type="match status" value="1"/>
</dbReference>
<dbReference type="SMART" id="SM00091">
    <property type="entry name" value="PAS"/>
    <property type="match status" value="1"/>
</dbReference>
<dbReference type="InterPro" id="IPR052155">
    <property type="entry name" value="Biofilm_reg_signaling"/>
</dbReference>
<dbReference type="InterPro" id="IPR029787">
    <property type="entry name" value="Nucleotide_cyclase"/>
</dbReference>
<evidence type="ECO:0000259" key="3">
    <source>
        <dbReference type="PROSITE" id="PS50112"/>
    </source>
</evidence>
<dbReference type="InterPro" id="IPR000700">
    <property type="entry name" value="PAS-assoc_C"/>
</dbReference>
<dbReference type="PROSITE" id="PS50113">
    <property type="entry name" value="PAC"/>
    <property type="match status" value="1"/>
</dbReference>
<dbReference type="InterPro" id="IPR035965">
    <property type="entry name" value="PAS-like_dom_sf"/>
</dbReference>
<dbReference type="NCBIfam" id="TIGR00229">
    <property type="entry name" value="sensory_box"/>
    <property type="match status" value="1"/>
</dbReference>
<proteinExistence type="predicted"/>
<organism evidence="7 8">
    <name type="scientific">Alteromonas portus</name>
    <dbReference type="NCBI Taxonomy" id="2565549"/>
    <lineage>
        <taxon>Bacteria</taxon>
        <taxon>Pseudomonadati</taxon>
        <taxon>Pseudomonadota</taxon>
        <taxon>Gammaproteobacteria</taxon>
        <taxon>Alteromonadales</taxon>
        <taxon>Alteromonadaceae</taxon>
        <taxon>Alteromonas/Salinimonas group</taxon>
        <taxon>Alteromonas</taxon>
    </lineage>
</organism>
<dbReference type="GO" id="GO:0000160">
    <property type="term" value="P:phosphorelay signal transduction system"/>
    <property type="evidence" value="ECO:0007669"/>
    <property type="project" value="InterPro"/>
</dbReference>
<evidence type="ECO:0000259" key="6">
    <source>
        <dbReference type="PROSITE" id="PS50887"/>
    </source>
</evidence>
<dbReference type="AlphaFoldDB" id="A0A4U0ZHV4"/>
<feature type="domain" description="PAC" evidence="4">
    <location>
        <begin position="219"/>
        <end position="271"/>
    </location>
</feature>
<dbReference type="GO" id="GO:0006355">
    <property type="term" value="P:regulation of DNA-templated transcription"/>
    <property type="evidence" value="ECO:0007669"/>
    <property type="project" value="InterPro"/>
</dbReference>
<dbReference type="SUPFAM" id="SSF141868">
    <property type="entry name" value="EAL domain-like"/>
    <property type="match status" value="1"/>
</dbReference>
<feature type="modified residue" description="4-aspartylphosphate" evidence="1">
    <location>
        <position position="55"/>
    </location>
</feature>
<dbReference type="Gene3D" id="3.40.50.2300">
    <property type="match status" value="1"/>
</dbReference>
<evidence type="ECO:0000313" key="8">
    <source>
        <dbReference type="Proteomes" id="UP000305471"/>
    </source>
</evidence>
<dbReference type="Pfam" id="PF00989">
    <property type="entry name" value="PAS"/>
    <property type="match status" value="1"/>
</dbReference>
<dbReference type="InterPro" id="IPR000160">
    <property type="entry name" value="GGDEF_dom"/>
</dbReference>
<dbReference type="PANTHER" id="PTHR44757:SF2">
    <property type="entry name" value="BIOFILM ARCHITECTURE MAINTENANCE PROTEIN MBAA"/>
    <property type="match status" value="1"/>
</dbReference>
<dbReference type="PROSITE" id="PS50887">
    <property type="entry name" value="GGDEF"/>
    <property type="match status" value="1"/>
</dbReference>
<dbReference type="Gene3D" id="3.30.70.270">
    <property type="match status" value="1"/>
</dbReference>
<comment type="caution">
    <text evidence="7">The sequence shown here is derived from an EMBL/GenBank/DDBJ whole genome shotgun (WGS) entry which is preliminary data.</text>
</comment>
<keyword evidence="1" id="KW-0597">Phosphoprotein</keyword>
<dbReference type="SMART" id="SM00267">
    <property type="entry name" value="GGDEF"/>
    <property type="match status" value="1"/>
</dbReference>
<reference evidence="7 8" key="1">
    <citation type="submission" date="2019-04" db="EMBL/GenBank/DDBJ databases">
        <title>Alteromonas portus sp. nov., an alginate lyase-excreting marine bacterium.</title>
        <authorList>
            <person name="Huang H."/>
            <person name="Mo K."/>
            <person name="Bao S."/>
        </authorList>
    </citation>
    <scope>NUCLEOTIDE SEQUENCE [LARGE SCALE GENOMIC DNA]</scope>
    <source>
        <strain evidence="7 8">HB161718</strain>
    </source>
</reference>
<dbReference type="SUPFAM" id="SSF55073">
    <property type="entry name" value="Nucleotide cyclase"/>
    <property type="match status" value="1"/>
</dbReference>
<sequence length="701" mass="77066">MENETQKVVIIDDEPTTLLLLENAVESLADVVTVSQSVDAFSTVRAQLPDLVILDISMPELSGFDVCKQLKACPTTASIPVIFVTSHSDSENEHIALSLGAIDFISKPIDIEMCRMRVRNHLTLQYQKVLLKDVNQALEAEKKQLAITLKSIADGVISINAAGDVTFINPVAQRLTGYNIQEALGKPIDEVMNLRDASNQESLLNPALYALEVKRPVAMSYNATLISRTKEIFRVEDSASPIIDDDGNISGAVMVFQDVSEAVEMAVKMTHLTNHDQLTGLPNRVLLHDRVVQAIARSFTSKQSIALLLIDIDNFKYLNDSLGHQVGDFVISVIAKRLSDTLGKDATLARVGGDEFACLLSDIGSGYSAESIAMACLHSGRQPIEIDGKAHQLSLSIGISLYPQDAVNAEEMMRHADSAMYRSKSKGKDTFSFFSKDLQHAMHHRVEMEIKLRHAIENNSLAIYLQPKYDFENNEVAGAESLVRMVDESGKVFGPDEFIPLAEETGLIHQLGKQVLQKSCEFIARCNEKGQHLKVAVNVAAKQLANPGFADEVAEIIRSAGIEASSIELEVTESALMHDFEQTRDILNALTSLGVTIALDDFGTGYSSLSYLRQFPLNVLKIDRSFVIDMDEEQQAHDIVTAIVHLALSLELTIVAEGIETQSHFNGLKALGCHLGQGYFMCRPVAMEDFFNQFISNEEVA</sequence>
<name>A0A4U0ZHV4_9ALTE</name>
<dbReference type="SUPFAM" id="SSF55785">
    <property type="entry name" value="PYP-like sensor domain (PAS domain)"/>
    <property type="match status" value="1"/>
</dbReference>
<feature type="domain" description="EAL" evidence="5">
    <location>
        <begin position="445"/>
        <end position="698"/>
    </location>
</feature>
<dbReference type="InterPro" id="IPR011006">
    <property type="entry name" value="CheY-like_superfamily"/>
</dbReference>
<accession>A0A4U0ZHV4</accession>
<dbReference type="PROSITE" id="PS50112">
    <property type="entry name" value="PAS"/>
    <property type="match status" value="1"/>
</dbReference>
<dbReference type="InterPro" id="IPR001789">
    <property type="entry name" value="Sig_transdc_resp-reg_receiver"/>
</dbReference>
<gene>
    <name evidence="7" type="ORF">E5672_04895</name>
</gene>
<dbReference type="InterPro" id="IPR000014">
    <property type="entry name" value="PAS"/>
</dbReference>
<dbReference type="Proteomes" id="UP000305471">
    <property type="component" value="Unassembled WGS sequence"/>
</dbReference>
<dbReference type="InterPro" id="IPR001610">
    <property type="entry name" value="PAC"/>
</dbReference>
<dbReference type="SMART" id="SM00086">
    <property type="entry name" value="PAC"/>
    <property type="match status" value="1"/>
</dbReference>
<dbReference type="Gene3D" id="3.20.20.450">
    <property type="entry name" value="EAL domain"/>
    <property type="match status" value="1"/>
</dbReference>
<dbReference type="CDD" id="cd00130">
    <property type="entry name" value="PAS"/>
    <property type="match status" value="1"/>
</dbReference>
<dbReference type="Pfam" id="PF00072">
    <property type="entry name" value="Response_reg"/>
    <property type="match status" value="1"/>
</dbReference>
<dbReference type="RefSeq" id="WP_136781179.1">
    <property type="nucleotide sequence ID" value="NZ_SWCO01000002.1"/>
</dbReference>
<evidence type="ECO:0000259" key="5">
    <source>
        <dbReference type="PROSITE" id="PS50883"/>
    </source>
</evidence>
<dbReference type="InterPro" id="IPR035919">
    <property type="entry name" value="EAL_sf"/>
</dbReference>
<dbReference type="InterPro" id="IPR001633">
    <property type="entry name" value="EAL_dom"/>
</dbReference>
<dbReference type="Pfam" id="PF00563">
    <property type="entry name" value="EAL"/>
    <property type="match status" value="1"/>
</dbReference>
<dbReference type="PROSITE" id="PS50110">
    <property type="entry name" value="RESPONSE_REGULATORY"/>
    <property type="match status" value="1"/>
</dbReference>
<evidence type="ECO:0000313" key="7">
    <source>
        <dbReference type="EMBL" id="TKB04148.1"/>
    </source>
</evidence>
<feature type="domain" description="Response regulatory" evidence="2">
    <location>
        <begin position="7"/>
        <end position="122"/>
    </location>
</feature>
<evidence type="ECO:0000259" key="2">
    <source>
        <dbReference type="PROSITE" id="PS50110"/>
    </source>
</evidence>
<dbReference type="NCBIfam" id="TIGR00254">
    <property type="entry name" value="GGDEF"/>
    <property type="match status" value="1"/>
</dbReference>